<keyword evidence="1" id="KW-0812">Transmembrane</keyword>
<dbReference type="EMBL" id="CP025612">
    <property type="protein sequence ID" value="AUN32592.1"/>
    <property type="molecule type" value="Genomic_DNA"/>
</dbReference>
<name>A0A2K9NHM7_9PROT</name>
<evidence type="ECO:0000313" key="2">
    <source>
        <dbReference type="EMBL" id="AUN32592.1"/>
    </source>
</evidence>
<accession>A0A2K9NHM7</accession>
<keyword evidence="1" id="KW-1133">Transmembrane helix</keyword>
<sequence length="500" mass="55011">MEKTSGRRFVFDENLRRANFDLKSLPLDAQITDLGQAIKSWMDIAKPGQSAIIVTDNVADSRNTRSSSSQLEWERELQSGSVAHLVLVPLRLPFNGRIYSPVDGGAADYQGQRALAVYLLVKAADDNATVRDSVLALEASARSILQNLRAEPGRGVEHVWLPITPFDIAGSTSQVILDLVKQERATVRLLTDTDSKTRLEIRDFGVGDTIAFGFDATVRPGENFVLKDAQVDARLSLDGHTKLVNEGLIKAEVTPRQSDLGPEGRKFRIDFSVQPFHVIDLSYPDMLQLAMANETTVKGKLNIRYSVERNKLWLVDGLSVGWSYDGPPGDLRQPERAIQSRIYRLTELVRGSVRTDALTQDALTIDVEMHVRYPLRPLLLGIVLGALALAGAVWVLLQLSRPRAFLGRNDANQEQLLAPSLFSPAYMLSSDQRCSITARWLPVGILVSANGQLRTGRLLPSGGGAIEVSVPADDAALPSFYSFFLEPVSDPTSEDDDGFY</sequence>
<evidence type="ECO:0000256" key="1">
    <source>
        <dbReference type="SAM" id="Phobius"/>
    </source>
</evidence>
<keyword evidence="1" id="KW-0472">Membrane</keyword>
<organism evidence="2 3">
    <name type="scientific">Niveispirillum cyanobacteriorum</name>
    <dbReference type="NCBI Taxonomy" id="1612173"/>
    <lineage>
        <taxon>Bacteria</taxon>
        <taxon>Pseudomonadati</taxon>
        <taxon>Pseudomonadota</taxon>
        <taxon>Alphaproteobacteria</taxon>
        <taxon>Rhodospirillales</taxon>
        <taxon>Azospirillaceae</taxon>
        <taxon>Niveispirillum</taxon>
    </lineage>
</organism>
<keyword evidence="3" id="KW-1185">Reference proteome</keyword>
<protein>
    <submittedName>
        <fullName evidence="2">Uncharacterized protein</fullName>
    </submittedName>
</protein>
<feature type="transmembrane region" description="Helical" evidence="1">
    <location>
        <begin position="378"/>
        <end position="397"/>
    </location>
</feature>
<dbReference type="Proteomes" id="UP000234752">
    <property type="component" value="Chromosome eg_2"/>
</dbReference>
<evidence type="ECO:0000313" key="3">
    <source>
        <dbReference type="Proteomes" id="UP000234752"/>
    </source>
</evidence>
<proteinExistence type="predicted"/>
<dbReference type="KEGG" id="ncb:C0V82_19865"/>
<dbReference type="AlphaFoldDB" id="A0A2K9NHM7"/>
<gene>
    <name evidence="2" type="ORF">C0V82_19865</name>
</gene>
<reference evidence="2 3" key="1">
    <citation type="submission" date="2017-12" db="EMBL/GenBank/DDBJ databases">
        <title>Genomes of bacteria within cyanobacterial aggregates.</title>
        <authorList>
            <person name="Cai H."/>
        </authorList>
    </citation>
    <scope>NUCLEOTIDE SEQUENCE [LARGE SCALE GENOMIC DNA]</scope>
    <source>
        <strain evidence="2 3">TH16</strain>
    </source>
</reference>